<dbReference type="SUPFAM" id="SSF50249">
    <property type="entry name" value="Nucleic acid-binding proteins"/>
    <property type="match status" value="1"/>
</dbReference>
<sequence length="103" mass="12111">MGKKLVKSESDIRRRMLMPNQNDILGVVDKNLGYTRMNVVCQDGHKRLCRVRGKMKKRNWVREGDVVLVSPWDFAWEQKGDIIFRYTANQAHWLRQKGILLIG</sequence>
<dbReference type="EMBL" id="BARS01013115">
    <property type="protein sequence ID" value="GAF93560.1"/>
    <property type="molecule type" value="Genomic_DNA"/>
</dbReference>
<dbReference type="InterPro" id="IPR012340">
    <property type="entry name" value="NA-bd_OB-fold"/>
</dbReference>
<dbReference type="HAMAP" id="MF_00216">
    <property type="entry name" value="aIF_1A"/>
    <property type="match status" value="1"/>
</dbReference>
<feature type="domain" description="S1-like" evidence="1">
    <location>
        <begin position="12"/>
        <end position="87"/>
    </location>
</feature>
<dbReference type="Pfam" id="PF01176">
    <property type="entry name" value="eIF-1a"/>
    <property type="match status" value="1"/>
</dbReference>
<dbReference type="NCBIfam" id="NF003085">
    <property type="entry name" value="PRK04012.1-5"/>
    <property type="match status" value="1"/>
</dbReference>
<proteinExistence type="inferred from homology"/>
<protein>
    <recommendedName>
        <fullName evidence="1">S1-like domain-containing protein</fullName>
    </recommendedName>
</protein>
<dbReference type="PROSITE" id="PS50832">
    <property type="entry name" value="S1_IF1_TYPE"/>
    <property type="match status" value="1"/>
</dbReference>
<evidence type="ECO:0000259" key="1">
    <source>
        <dbReference type="PROSITE" id="PS50832"/>
    </source>
</evidence>
<reference evidence="2" key="1">
    <citation type="journal article" date="2014" name="Front. Microbiol.">
        <title>High frequency of phylogenetically diverse reductive dehalogenase-homologous genes in deep subseafloor sedimentary metagenomes.</title>
        <authorList>
            <person name="Kawai M."/>
            <person name="Futagami T."/>
            <person name="Toyoda A."/>
            <person name="Takaki Y."/>
            <person name="Nishi S."/>
            <person name="Hori S."/>
            <person name="Arai W."/>
            <person name="Tsubouchi T."/>
            <person name="Morono Y."/>
            <person name="Uchiyama I."/>
            <person name="Ito T."/>
            <person name="Fujiyama A."/>
            <person name="Inagaki F."/>
            <person name="Takami H."/>
        </authorList>
    </citation>
    <scope>NUCLEOTIDE SEQUENCE</scope>
    <source>
        <strain evidence="2">Expedition CK06-06</strain>
    </source>
</reference>
<dbReference type="InterPro" id="IPR001253">
    <property type="entry name" value="TIF_eIF-1A"/>
</dbReference>
<dbReference type="PANTHER" id="PTHR21668">
    <property type="entry name" value="EIF-1A"/>
    <property type="match status" value="1"/>
</dbReference>
<gene>
    <name evidence="2" type="ORF">S01H1_22976</name>
</gene>
<dbReference type="Gene3D" id="2.40.50.140">
    <property type="entry name" value="Nucleic acid-binding proteins"/>
    <property type="match status" value="1"/>
</dbReference>
<dbReference type="GO" id="GO:0003723">
    <property type="term" value="F:RNA binding"/>
    <property type="evidence" value="ECO:0007669"/>
    <property type="project" value="InterPro"/>
</dbReference>
<accession>X0UYR7</accession>
<evidence type="ECO:0000313" key="2">
    <source>
        <dbReference type="EMBL" id="GAF93560.1"/>
    </source>
</evidence>
<dbReference type="AlphaFoldDB" id="X0UYR7"/>
<name>X0UYR7_9ZZZZ</name>
<comment type="caution">
    <text evidence="2">The sequence shown here is derived from an EMBL/GenBank/DDBJ whole genome shotgun (WGS) entry which is preliminary data.</text>
</comment>
<dbReference type="CDD" id="cd05793">
    <property type="entry name" value="S1_IF1A"/>
    <property type="match status" value="1"/>
</dbReference>
<dbReference type="NCBIfam" id="TIGR00523">
    <property type="entry name" value="eIF-1A"/>
    <property type="match status" value="1"/>
</dbReference>
<dbReference type="SMART" id="SM00652">
    <property type="entry name" value="eIF1a"/>
    <property type="match status" value="1"/>
</dbReference>
<dbReference type="InterPro" id="IPR006196">
    <property type="entry name" value="RNA-binding_domain_S1_IF1"/>
</dbReference>
<dbReference type="GO" id="GO:0003743">
    <property type="term" value="F:translation initiation factor activity"/>
    <property type="evidence" value="ECO:0007669"/>
    <property type="project" value="InterPro"/>
</dbReference>
<dbReference type="NCBIfam" id="NF003084">
    <property type="entry name" value="PRK04012.1-3"/>
    <property type="match status" value="1"/>
</dbReference>
<organism evidence="2">
    <name type="scientific">marine sediment metagenome</name>
    <dbReference type="NCBI Taxonomy" id="412755"/>
    <lineage>
        <taxon>unclassified sequences</taxon>
        <taxon>metagenomes</taxon>
        <taxon>ecological metagenomes</taxon>
    </lineage>
</organism>